<reference evidence="2" key="1">
    <citation type="submission" date="2020-02" db="EMBL/GenBank/DDBJ databases">
        <authorList>
            <person name="Meier V. D."/>
        </authorList>
    </citation>
    <scope>NUCLEOTIDE SEQUENCE</scope>
    <source>
        <strain evidence="2">AVDCRST_MAG32</strain>
    </source>
</reference>
<feature type="compositionally biased region" description="Basic residues" evidence="1">
    <location>
        <begin position="411"/>
        <end position="432"/>
    </location>
</feature>
<evidence type="ECO:0000256" key="1">
    <source>
        <dbReference type="SAM" id="MobiDB-lite"/>
    </source>
</evidence>
<feature type="compositionally biased region" description="Basic residues" evidence="1">
    <location>
        <begin position="51"/>
        <end position="60"/>
    </location>
</feature>
<feature type="non-terminal residue" evidence="2">
    <location>
        <position position="1"/>
    </location>
</feature>
<organism evidence="2">
    <name type="scientific">uncultured Nocardioides sp</name>
    <dbReference type="NCBI Taxonomy" id="198441"/>
    <lineage>
        <taxon>Bacteria</taxon>
        <taxon>Bacillati</taxon>
        <taxon>Actinomycetota</taxon>
        <taxon>Actinomycetes</taxon>
        <taxon>Propionibacteriales</taxon>
        <taxon>Nocardioidaceae</taxon>
        <taxon>Nocardioides</taxon>
        <taxon>environmental samples</taxon>
    </lineage>
</organism>
<feature type="compositionally biased region" description="Basic and acidic residues" evidence="1">
    <location>
        <begin position="379"/>
        <end position="397"/>
    </location>
</feature>
<proteinExistence type="predicted"/>
<gene>
    <name evidence="2" type="ORF">AVDCRST_MAG32-316</name>
</gene>
<feature type="region of interest" description="Disordered" evidence="1">
    <location>
        <begin position="232"/>
        <end position="290"/>
    </location>
</feature>
<feature type="compositionally biased region" description="Basic residues" evidence="1">
    <location>
        <begin position="258"/>
        <end position="267"/>
    </location>
</feature>
<dbReference type="AlphaFoldDB" id="A0A6J4MWC9"/>
<feature type="non-terminal residue" evidence="2">
    <location>
        <position position="453"/>
    </location>
</feature>
<accession>A0A6J4MWC9</accession>
<name>A0A6J4MWC9_9ACTN</name>
<evidence type="ECO:0000313" key="2">
    <source>
        <dbReference type="EMBL" id="CAA9368423.1"/>
    </source>
</evidence>
<feature type="region of interest" description="Disordered" evidence="1">
    <location>
        <begin position="1"/>
        <end position="92"/>
    </location>
</feature>
<sequence length="453" mass="49493">VRLRRPSSAPALAAGRPPRRPVAPLRPRRGHVHDRVGGVLHPGRRTERCSGRSRSHRRRSGGFPGRGADGQARRPLRSQADVGGQLDRPGRDVRGVALHHRLHRIRRHGCRHGGRRRPRRRGPRCLHDRRPAARRAGAVTRLHVLRAQRRLHARLAAGRDRIGLRLQRRPPRAALVHRRGVPRQRRCGHPAAAGVVRRAHAGGTGGEGPGPRAAEELGLAPRHVLRRRLLDQPGAAQHRDPAVAGRGDRCPASPARVPLRHQHRHVHLPADGRRPRGGGRADRAEGGPGVVDLLRGVVPHHAGYPRHRRVGDHRAGVAGSRHRDGGRALPLGRQLVVRGRADGPAPAGRVPGRCRAQQHAGQGVGARCLHLPRDELGRGRVAGDRRDHRARDDRHPPLDPAGAALPGGARPGRRAGRRPRVRARRAGGRRGRSALLRRDGEAGARVHGWPQPM</sequence>
<dbReference type="EMBL" id="CADCUM010000015">
    <property type="protein sequence ID" value="CAA9368423.1"/>
    <property type="molecule type" value="Genomic_DNA"/>
</dbReference>
<feature type="compositionally biased region" description="Basic and acidic residues" evidence="1">
    <location>
        <begin position="237"/>
        <end position="249"/>
    </location>
</feature>
<feature type="compositionally biased region" description="Basic and acidic residues" evidence="1">
    <location>
        <begin position="268"/>
        <end position="285"/>
    </location>
</feature>
<feature type="compositionally biased region" description="Low complexity" evidence="1">
    <location>
        <begin position="1"/>
        <end position="16"/>
    </location>
</feature>
<protein>
    <submittedName>
        <fullName evidence="2">Membrane transport protein</fullName>
    </submittedName>
</protein>
<feature type="region of interest" description="Disordered" evidence="1">
    <location>
        <begin position="379"/>
        <end position="453"/>
    </location>
</feature>